<gene>
    <name evidence="5" type="ORF">JL107_11535</name>
</gene>
<evidence type="ECO:0000259" key="4">
    <source>
        <dbReference type="SMART" id="SM00563"/>
    </source>
</evidence>
<dbReference type="SMART" id="SM00563">
    <property type="entry name" value="PlsC"/>
    <property type="match status" value="1"/>
</dbReference>
<feature type="domain" description="Phospholipid/glycerol acyltransferase" evidence="4">
    <location>
        <begin position="45"/>
        <end position="163"/>
    </location>
</feature>
<protein>
    <submittedName>
        <fullName evidence="5">1-acyl-sn-glycerol-3-phosphate acyltransferase</fullName>
    </submittedName>
</protein>
<dbReference type="GO" id="GO:0005886">
    <property type="term" value="C:plasma membrane"/>
    <property type="evidence" value="ECO:0007669"/>
    <property type="project" value="TreeGrafter"/>
</dbReference>
<name>A0A938YG59_9ACTN</name>
<evidence type="ECO:0000256" key="2">
    <source>
        <dbReference type="ARBA" id="ARBA00023315"/>
    </source>
</evidence>
<evidence type="ECO:0000256" key="3">
    <source>
        <dbReference type="SAM" id="MobiDB-lite"/>
    </source>
</evidence>
<dbReference type="Pfam" id="PF01553">
    <property type="entry name" value="Acyltransferase"/>
    <property type="match status" value="1"/>
</dbReference>
<feature type="region of interest" description="Disordered" evidence="3">
    <location>
        <begin position="228"/>
        <end position="251"/>
    </location>
</feature>
<dbReference type="PANTHER" id="PTHR10434:SF55">
    <property type="entry name" value="POSSIBLE ACYLTRANSFERASE"/>
    <property type="match status" value="1"/>
</dbReference>
<evidence type="ECO:0000256" key="1">
    <source>
        <dbReference type="ARBA" id="ARBA00022679"/>
    </source>
</evidence>
<proteinExistence type="predicted"/>
<sequence length="251" mass="27515">MARSPVHEPGGAWVRICEIVMFPMAGLLARRDYRGTEKLVRGGPMLVVGNHISHLDPVFDATMIRRAGRLPHILAKASLWKLPVVGNVMRGTQQIPVDRGGGAGQASLTAATRSLADGQVLLIYPEGTITRDPDRWPMRPRPGVAALALSGDFPVVPIAHWGTHQVYDSYAPTRKFRPWPRKTVTIAIGDPVDLDDLRARPHDARSIRDASLRIMTAVRELLEEVRQEEAPSAFYDPKKAGRPPAGPVARG</sequence>
<comment type="caution">
    <text evidence="5">The sequence shown here is derived from an EMBL/GenBank/DDBJ whole genome shotgun (WGS) entry which is preliminary data.</text>
</comment>
<dbReference type="AlphaFoldDB" id="A0A938YG59"/>
<dbReference type="SUPFAM" id="SSF69593">
    <property type="entry name" value="Glycerol-3-phosphate (1)-acyltransferase"/>
    <property type="match status" value="1"/>
</dbReference>
<organism evidence="5 6">
    <name type="scientific">Nakamurella flavida</name>
    <dbReference type="NCBI Taxonomy" id="363630"/>
    <lineage>
        <taxon>Bacteria</taxon>
        <taxon>Bacillati</taxon>
        <taxon>Actinomycetota</taxon>
        <taxon>Actinomycetes</taxon>
        <taxon>Nakamurellales</taxon>
        <taxon>Nakamurellaceae</taxon>
        <taxon>Nakamurella</taxon>
    </lineage>
</organism>
<dbReference type="Proteomes" id="UP000663801">
    <property type="component" value="Unassembled WGS sequence"/>
</dbReference>
<dbReference type="PANTHER" id="PTHR10434">
    <property type="entry name" value="1-ACYL-SN-GLYCEROL-3-PHOSPHATE ACYLTRANSFERASE"/>
    <property type="match status" value="1"/>
</dbReference>
<reference evidence="5" key="1">
    <citation type="submission" date="2021-01" db="EMBL/GenBank/DDBJ databases">
        <title>KCTC 19127 draft genome.</title>
        <authorList>
            <person name="An D."/>
        </authorList>
    </citation>
    <scope>NUCLEOTIDE SEQUENCE</scope>
    <source>
        <strain evidence="5">KCTC 19127</strain>
    </source>
</reference>
<dbReference type="RefSeq" id="WP_205257177.1">
    <property type="nucleotide sequence ID" value="NZ_BAAAPV010000001.1"/>
</dbReference>
<accession>A0A938YG59</accession>
<keyword evidence="6" id="KW-1185">Reference proteome</keyword>
<dbReference type="GO" id="GO:0003841">
    <property type="term" value="F:1-acylglycerol-3-phosphate O-acyltransferase activity"/>
    <property type="evidence" value="ECO:0007669"/>
    <property type="project" value="TreeGrafter"/>
</dbReference>
<dbReference type="EMBL" id="JAERWL010000009">
    <property type="protein sequence ID" value="MBM9477080.1"/>
    <property type="molecule type" value="Genomic_DNA"/>
</dbReference>
<evidence type="ECO:0000313" key="5">
    <source>
        <dbReference type="EMBL" id="MBM9477080.1"/>
    </source>
</evidence>
<dbReference type="InterPro" id="IPR002123">
    <property type="entry name" value="Plipid/glycerol_acylTrfase"/>
</dbReference>
<evidence type="ECO:0000313" key="6">
    <source>
        <dbReference type="Proteomes" id="UP000663801"/>
    </source>
</evidence>
<keyword evidence="2 5" id="KW-0012">Acyltransferase</keyword>
<keyword evidence="1" id="KW-0808">Transferase</keyword>
<dbReference type="GO" id="GO:0006654">
    <property type="term" value="P:phosphatidic acid biosynthetic process"/>
    <property type="evidence" value="ECO:0007669"/>
    <property type="project" value="TreeGrafter"/>
</dbReference>
<dbReference type="CDD" id="cd07989">
    <property type="entry name" value="LPLAT_AGPAT-like"/>
    <property type="match status" value="1"/>
</dbReference>